<dbReference type="EMBL" id="QRZA01000023">
    <property type="protein sequence ID" value="RGV32171.1"/>
    <property type="molecule type" value="Genomic_DNA"/>
</dbReference>
<dbReference type="RefSeq" id="WP_118261072.1">
    <property type="nucleotide sequence ID" value="NZ_QRZA01000023.1"/>
</dbReference>
<dbReference type="PANTHER" id="PTHR23416:SF78">
    <property type="entry name" value="LIPOPOLYSACCHARIDE BIOSYNTHESIS O-ACETYL TRANSFERASE WBBJ-RELATED"/>
    <property type="match status" value="1"/>
</dbReference>
<dbReference type="SUPFAM" id="SSF51161">
    <property type="entry name" value="Trimeric LpxA-like enzymes"/>
    <property type="match status" value="1"/>
</dbReference>
<dbReference type="Proteomes" id="UP000283589">
    <property type="component" value="Unassembled WGS sequence"/>
</dbReference>
<dbReference type="InterPro" id="IPR011004">
    <property type="entry name" value="Trimer_LpxA-like_sf"/>
</dbReference>
<dbReference type="Pfam" id="PF00132">
    <property type="entry name" value="Hexapep"/>
    <property type="match status" value="1"/>
</dbReference>
<protein>
    <submittedName>
        <fullName evidence="1">Acyltransferase</fullName>
    </submittedName>
</protein>
<dbReference type="AlphaFoldDB" id="A0A412WXA4"/>
<sequence length="220" mass="23962">MNKLAIINSPIYPMITSLVKLFGLKTRGLGGKTFGSRILFRSTRINCFGIGNKIEIGDYCRFRNVLIEMEGNNNTIHIGAGVMVYEHCYISIKGDGCSISIDDSTTIGDASLFAEESHTSIRIGKDCMLGRKISISTTDFHSIIDVATGKRINPAKDVTIGNHVWIGADVAINKGVAVADNSIVGSNSVVTKRFEESNIILIGIPAKKIREAVTWSRQKL</sequence>
<name>A0A412WXA4_9BACT</name>
<evidence type="ECO:0000313" key="2">
    <source>
        <dbReference type="Proteomes" id="UP000283589"/>
    </source>
</evidence>
<organism evidence="1 2">
    <name type="scientific">Butyricimonas virosa</name>
    <dbReference type="NCBI Taxonomy" id="544645"/>
    <lineage>
        <taxon>Bacteria</taxon>
        <taxon>Pseudomonadati</taxon>
        <taxon>Bacteroidota</taxon>
        <taxon>Bacteroidia</taxon>
        <taxon>Bacteroidales</taxon>
        <taxon>Odoribacteraceae</taxon>
        <taxon>Butyricimonas</taxon>
    </lineage>
</organism>
<accession>A0A412WXA4</accession>
<dbReference type="InterPro" id="IPR051159">
    <property type="entry name" value="Hexapeptide_acetyltransf"/>
</dbReference>
<evidence type="ECO:0000313" key="1">
    <source>
        <dbReference type="EMBL" id="RGV32171.1"/>
    </source>
</evidence>
<dbReference type="CDD" id="cd04647">
    <property type="entry name" value="LbH_MAT_like"/>
    <property type="match status" value="1"/>
</dbReference>
<dbReference type="PANTHER" id="PTHR23416">
    <property type="entry name" value="SIALIC ACID SYNTHASE-RELATED"/>
    <property type="match status" value="1"/>
</dbReference>
<comment type="caution">
    <text evidence="1">The sequence shown here is derived from an EMBL/GenBank/DDBJ whole genome shotgun (WGS) entry which is preliminary data.</text>
</comment>
<dbReference type="Gene3D" id="2.160.10.10">
    <property type="entry name" value="Hexapeptide repeat proteins"/>
    <property type="match status" value="1"/>
</dbReference>
<dbReference type="InterPro" id="IPR001451">
    <property type="entry name" value="Hexapep"/>
</dbReference>
<proteinExistence type="predicted"/>
<keyword evidence="1" id="KW-0808">Transferase</keyword>
<dbReference type="GO" id="GO:0016746">
    <property type="term" value="F:acyltransferase activity"/>
    <property type="evidence" value="ECO:0007669"/>
    <property type="project" value="UniProtKB-KW"/>
</dbReference>
<reference evidence="1 2" key="1">
    <citation type="submission" date="2018-08" db="EMBL/GenBank/DDBJ databases">
        <title>A genome reference for cultivated species of the human gut microbiota.</title>
        <authorList>
            <person name="Zou Y."/>
            <person name="Xue W."/>
            <person name="Luo G."/>
        </authorList>
    </citation>
    <scope>NUCLEOTIDE SEQUENCE [LARGE SCALE GENOMIC DNA]</scope>
    <source>
        <strain evidence="1 2">AF14-49</strain>
    </source>
</reference>
<keyword evidence="1" id="KW-0012">Acyltransferase</keyword>
<gene>
    <name evidence="1" type="ORF">DWW18_14890</name>
</gene>